<protein>
    <submittedName>
        <fullName evidence="1">Rna-directed dna polymerase from mobile element jockey-like</fullName>
    </submittedName>
</protein>
<gene>
    <name evidence="1" type="ORF">WISP_105307</name>
</gene>
<organism evidence="1 2">
    <name type="scientific">Willisornis vidua</name>
    <name type="common">Xingu scale-backed antbird</name>
    <dbReference type="NCBI Taxonomy" id="1566151"/>
    <lineage>
        <taxon>Eukaryota</taxon>
        <taxon>Metazoa</taxon>
        <taxon>Chordata</taxon>
        <taxon>Craniata</taxon>
        <taxon>Vertebrata</taxon>
        <taxon>Euteleostomi</taxon>
        <taxon>Archelosauria</taxon>
        <taxon>Archosauria</taxon>
        <taxon>Dinosauria</taxon>
        <taxon>Saurischia</taxon>
        <taxon>Theropoda</taxon>
        <taxon>Coelurosauria</taxon>
        <taxon>Aves</taxon>
        <taxon>Neognathae</taxon>
        <taxon>Neoaves</taxon>
        <taxon>Telluraves</taxon>
        <taxon>Australaves</taxon>
        <taxon>Passeriformes</taxon>
        <taxon>Thamnophilidae</taxon>
        <taxon>Willisornis</taxon>
    </lineage>
</organism>
<sequence length="131" mass="14862">MEFVVFWLSEVLNIFISDLDDGIKYTLMKFADDTKLREEGGATLQEDLDRWEEQVNKNLMKFNKCKVLHLGKQDPGVHHRLGSAQKNLEVLVDKQLNVSEQCAAVAGKANEMLGCINKDINSKDTEIIIPQ</sequence>
<evidence type="ECO:0000313" key="2">
    <source>
        <dbReference type="Proteomes" id="UP001145742"/>
    </source>
</evidence>
<keyword evidence="2" id="KW-1185">Reference proteome</keyword>
<reference evidence="1" key="1">
    <citation type="submission" date="2019-10" db="EMBL/GenBank/DDBJ databases">
        <authorList>
            <person name="Soares A.E.R."/>
            <person name="Aleixo A."/>
            <person name="Schneider P."/>
            <person name="Miyaki C.Y."/>
            <person name="Schneider M.P."/>
            <person name="Mello C."/>
            <person name="Vasconcelos A.T.R."/>
        </authorList>
    </citation>
    <scope>NUCLEOTIDE SEQUENCE</scope>
    <source>
        <tissue evidence="1">Muscle</tissue>
    </source>
</reference>
<dbReference type="Proteomes" id="UP001145742">
    <property type="component" value="Unassembled WGS sequence"/>
</dbReference>
<dbReference type="EMBL" id="WHWB01034372">
    <property type="protein sequence ID" value="KAJ7410961.1"/>
    <property type="molecule type" value="Genomic_DNA"/>
</dbReference>
<accession>A0ABQ9D2H9</accession>
<evidence type="ECO:0000313" key="1">
    <source>
        <dbReference type="EMBL" id="KAJ7410961.1"/>
    </source>
</evidence>
<name>A0ABQ9D2H9_9PASS</name>
<dbReference type="PANTHER" id="PTHR33332">
    <property type="entry name" value="REVERSE TRANSCRIPTASE DOMAIN-CONTAINING PROTEIN"/>
    <property type="match status" value="1"/>
</dbReference>
<comment type="caution">
    <text evidence="1">The sequence shown here is derived from an EMBL/GenBank/DDBJ whole genome shotgun (WGS) entry which is preliminary data.</text>
</comment>
<proteinExistence type="predicted"/>